<evidence type="ECO:0000313" key="4">
    <source>
        <dbReference type="EMBL" id="GER71037.1"/>
    </source>
</evidence>
<dbReference type="EMBL" id="BKZQ01000033">
    <property type="protein sequence ID" value="GER71037.1"/>
    <property type="molecule type" value="Genomic_DNA"/>
</dbReference>
<feature type="region of interest" description="Disordered" evidence="1">
    <location>
        <begin position="27"/>
        <end position="52"/>
    </location>
</feature>
<accession>A0A5J4JKY8</accession>
<gene>
    <name evidence="4" type="primary">ylbC</name>
    <name evidence="4" type="ORF">BpJC7_23400</name>
</gene>
<dbReference type="AlphaFoldDB" id="A0A5J4JKY8"/>
<evidence type="ECO:0000256" key="1">
    <source>
        <dbReference type="SAM" id="MobiDB-lite"/>
    </source>
</evidence>
<dbReference type="SUPFAM" id="SSF55797">
    <property type="entry name" value="PR-1-like"/>
    <property type="match status" value="1"/>
</dbReference>
<dbReference type="PANTHER" id="PTHR31157:SF26">
    <property type="entry name" value="SCP-LIKE EXTRACELLULAR PROTEIN"/>
    <property type="match status" value="1"/>
</dbReference>
<feature type="domain" description="CAP-associated" evidence="3">
    <location>
        <begin position="61"/>
        <end position="200"/>
    </location>
</feature>
<proteinExistence type="predicted"/>
<evidence type="ECO:0000259" key="2">
    <source>
        <dbReference type="Pfam" id="PF00188"/>
    </source>
</evidence>
<evidence type="ECO:0000259" key="3">
    <source>
        <dbReference type="Pfam" id="PF14504"/>
    </source>
</evidence>
<dbReference type="Pfam" id="PF00188">
    <property type="entry name" value="CAP"/>
    <property type="match status" value="1"/>
</dbReference>
<feature type="domain" description="SCP" evidence="2">
    <location>
        <begin position="232"/>
        <end position="342"/>
    </location>
</feature>
<dbReference type="Proteomes" id="UP000391919">
    <property type="component" value="Unassembled WGS sequence"/>
</dbReference>
<reference evidence="4 5" key="1">
    <citation type="submission" date="2019-09" db="EMBL/GenBank/DDBJ databases">
        <title>Draft genome sequence of Bacillus sp. JC-7.</title>
        <authorList>
            <person name="Tanaka N."/>
            <person name="Shiwa Y."/>
            <person name="Fujita N."/>
            <person name="Tanasupawat S."/>
        </authorList>
    </citation>
    <scope>NUCLEOTIDE SEQUENCE [LARGE SCALE GENOMIC DNA]</scope>
    <source>
        <strain evidence="4 5">JC-7</strain>
    </source>
</reference>
<evidence type="ECO:0000313" key="5">
    <source>
        <dbReference type="Proteomes" id="UP000391919"/>
    </source>
</evidence>
<dbReference type="InterPro" id="IPR035940">
    <property type="entry name" value="CAP_sf"/>
</dbReference>
<dbReference type="InterPro" id="IPR014044">
    <property type="entry name" value="CAP_dom"/>
</dbReference>
<name>A0A5J4JKY8_9BACI</name>
<dbReference type="InterPro" id="IPR029410">
    <property type="entry name" value="CAP_assoc"/>
</dbReference>
<keyword evidence="5" id="KW-1185">Reference proteome</keyword>
<dbReference type="Pfam" id="PF14504">
    <property type="entry name" value="CAP_assoc_N"/>
    <property type="match status" value="1"/>
</dbReference>
<comment type="caution">
    <text evidence="4">The sequence shown here is derived from an EMBL/GenBank/DDBJ whole genome shotgun (WGS) entry which is preliminary data.</text>
</comment>
<organism evidence="4 5">
    <name type="scientific">Weizmannia acidilactici</name>
    <dbReference type="NCBI Taxonomy" id="2607726"/>
    <lineage>
        <taxon>Bacteria</taxon>
        <taxon>Bacillati</taxon>
        <taxon>Bacillota</taxon>
        <taxon>Bacilli</taxon>
        <taxon>Bacillales</taxon>
        <taxon>Bacillaceae</taxon>
        <taxon>Heyndrickxia</taxon>
    </lineage>
</organism>
<sequence>MKTAVIFVLIFIVGLYFQLRPENGVLQNRSTSPKVDDGTKINKNGQSNKYGRPKSGMAVYIGKPVKNLTAHFGKPKRIDPSSYGYDWWIYNKKSSGYFQAGVKNGKIKTIYAVGKKLNVEPFRIGENVEEIYSSIMMNTDMTVQSSKGTYRFELSEEDLNIRPLVQLGDVYAQLALDKFSGQLLFIRFMDKNTLMLQHPYEMVYRGELPEPASVSEKKWADIETGSARQIFDITNIVRERFGLKKLGWDEAVADVAYKHSKDMAVRHYFSHESPKYGDLKERLNDGKILYTSAAENIAAHYMDGPAAVEGWLNSEGHRKALLQKDFTDLGVGVYQKYYTQDFIQKP</sequence>
<dbReference type="CDD" id="cd05379">
    <property type="entry name" value="CAP_bacterial"/>
    <property type="match status" value="1"/>
</dbReference>
<protein>
    <submittedName>
        <fullName evidence="4">Membrane protein YlbC</fullName>
    </submittedName>
</protein>
<dbReference type="PANTHER" id="PTHR31157">
    <property type="entry name" value="SCP DOMAIN-CONTAINING PROTEIN"/>
    <property type="match status" value="1"/>
</dbReference>
<dbReference type="Gene3D" id="3.40.33.10">
    <property type="entry name" value="CAP"/>
    <property type="match status" value="1"/>
</dbReference>